<name>A0A411YGM2_9ACTN</name>
<dbReference type="Proteomes" id="UP000291469">
    <property type="component" value="Chromosome"/>
</dbReference>
<feature type="region of interest" description="Disordered" evidence="1">
    <location>
        <begin position="166"/>
        <end position="206"/>
    </location>
</feature>
<dbReference type="CDD" id="cd04202">
    <property type="entry name" value="CuRO_D2_2dMcoN_like"/>
    <property type="match status" value="1"/>
</dbReference>
<dbReference type="GO" id="GO:0016491">
    <property type="term" value="F:oxidoreductase activity"/>
    <property type="evidence" value="ECO:0007669"/>
    <property type="project" value="UniProtKB-KW"/>
</dbReference>
<feature type="domain" description="Plastocyanin-like" evidence="4">
    <location>
        <begin position="249"/>
        <end position="361"/>
    </location>
</feature>
<keyword evidence="2" id="KW-0812">Transmembrane</keyword>
<dbReference type="InterPro" id="IPR011707">
    <property type="entry name" value="Cu-oxidase-like_N"/>
</dbReference>
<feature type="region of interest" description="Disordered" evidence="1">
    <location>
        <begin position="217"/>
        <end position="236"/>
    </location>
</feature>
<dbReference type="InterPro" id="IPR008972">
    <property type="entry name" value="Cupredoxin"/>
</dbReference>
<proteinExistence type="predicted"/>
<evidence type="ECO:0000259" key="5">
    <source>
        <dbReference type="Pfam" id="PF13473"/>
    </source>
</evidence>
<dbReference type="Gene3D" id="2.60.40.420">
    <property type="entry name" value="Cupredoxins - blue copper proteins"/>
    <property type="match status" value="3"/>
</dbReference>
<organism evidence="6 7">
    <name type="scientific">Egibacter rhizosphaerae</name>
    <dbReference type="NCBI Taxonomy" id="1670831"/>
    <lineage>
        <taxon>Bacteria</taxon>
        <taxon>Bacillati</taxon>
        <taxon>Actinomycetota</taxon>
        <taxon>Nitriliruptoria</taxon>
        <taxon>Egibacterales</taxon>
        <taxon>Egibacteraceae</taxon>
        <taxon>Egibacter</taxon>
    </lineage>
</organism>
<evidence type="ECO:0000256" key="2">
    <source>
        <dbReference type="SAM" id="Phobius"/>
    </source>
</evidence>
<dbReference type="GO" id="GO:0005507">
    <property type="term" value="F:copper ion binding"/>
    <property type="evidence" value="ECO:0007669"/>
    <property type="project" value="InterPro"/>
</dbReference>
<dbReference type="PANTHER" id="PTHR11709">
    <property type="entry name" value="MULTI-COPPER OXIDASE"/>
    <property type="match status" value="1"/>
</dbReference>
<dbReference type="InterPro" id="IPR028096">
    <property type="entry name" value="EfeO_Cupredoxin"/>
</dbReference>
<dbReference type="Pfam" id="PF07732">
    <property type="entry name" value="Cu-oxidase_3"/>
    <property type="match status" value="1"/>
</dbReference>
<feature type="compositionally biased region" description="Acidic residues" evidence="1">
    <location>
        <begin position="171"/>
        <end position="193"/>
    </location>
</feature>
<accession>A0A411YGM2</accession>
<feature type="transmembrane region" description="Helical" evidence="2">
    <location>
        <begin position="19"/>
        <end position="38"/>
    </location>
</feature>
<keyword evidence="2" id="KW-1133">Transmembrane helix</keyword>
<reference evidence="6 7" key="1">
    <citation type="submission" date="2019-01" db="EMBL/GenBank/DDBJ databases">
        <title>Egibacter rhizosphaerae EGI 80759T.</title>
        <authorList>
            <person name="Chen D.-D."/>
            <person name="Tian Y."/>
            <person name="Jiao J.-Y."/>
            <person name="Zhang X.-T."/>
            <person name="Zhang Y.-G."/>
            <person name="Zhang Y."/>
            <person name="Xiao M."/>
            <person name="Shu W.-S."/>
            <person name="Li W.-J."/>
        </authorList>
    </citation>
    <scope>NUCLEOTIDE SEQUENCE [LARGE SCALE GENOMIC DNA]</scope>
    <source>
        <strain evidence="6 7">EGI 80759</strain>
    </source>
</reference>
<keyword evidence="7" id="KW-1185">Reference proteome</keyword>
<evidence type="ECO:0000256" key="1">
    <source>
        <dbReference type="SAM" id="MobiDB-lite"/>
    </source>
</evidence>
<evidence type="ECO:0008006" key="8">
    <source>
        <dbReference type="Google" id="ProtNLM"/>
    </source>
</evidence>
<feature type="region of interest" description="Disordered" evidence="1">
    <location>
        <begin position="47"/>
        <end position="69"/>
    </location>
</feature>
<feature type="compositionally biased region" description="Basic and acidic residues" evidence="1">
    <location>
        <begin position="197"/>
        <end position="206"/>
    </location>
</feature>
<dbReference type="RefSeq" id="WP_131155350.1">
    <property type="nucleotide sequence ID" value="NZ_CP036402.1"/>
</dbReference>
<evidence type="ECO:0000259" key="3">
    <source>
        <dbReference type="Pfam" id="PF07731"/>
    </source>
</evidence>
<evidence type="ECO:0000259" key="4">
    <source>
        <dbReference type="Pfam" id="PF07732"/>
    </source>
</evidence>
<dbReference type="EMBL" id="CP036402">
    <property type="protein sequence ID" value="QBI20353.1"/>
    <property type="molecule type" value="Genomic_DNA"/>
</dbReference>
<dbReference type="InterPro" id="IPR045087">
    <property type="entry name" value="Cu-oxidase_fam"/>
</dbReference>
<dbReference type="SUPFAM" id="SSF49503">
    <property type="entry name" value="Cupredoxins"/>
    <property type="match status" value="3"/>
</dbReference>
<evidence type="ECO:0000313" key="7">
    <source>
        <dbReference type="Proteomes" id="UP000291469"/>
    </source>
</evidence>
<dbReference type="InterPro" id="IPR011706">
    <property type="entry name" value="Cu-oxidase_C"/>
</dbReference>
<dbReference type="Pfam" id="PF13473">
    <property type="entry name" value="Cupredoxin_1"/>
    <property type="match status" value="1"/>
</dbReference>
<dbReference type="Pfam" id="PF07731">
    <property type="entry name" value="Cu-oxidase_2"/>
    <property type="match status" value="1"/>
</dbReference>
<gene>
    <name evidence="6" type="ORF">ER308_12785</name>
</gene>
<evidence type="ECO:0000313" key="6">
    <source>
        <dbReference type="EMBL" id="QBI20353.1"/>
    </source>
</evidence>
<feature type="domain" description="EfeO-type cupredoxin-like" evidence="5">
    <location>
        <begin position="68"/>
        <end position="147"/>
    </location>
</feature>
<sequence>MAQEHEHGTQTGSRATTGWAAFAATAVVLFALLVWLLVVGPATTPAADVAETPEEPTAEPADEEAEPAGEAVTVGIELGDMYIDPDEIEVPADTPVAFELENVGGAEHDFEIDGVGGSPMVQPGETLTWEVDGIPEGEHGAICTVPGHEGAGMTATVVATPDAEVAAEPAATDEEGDGTSDGGDSEGDEEGSDATESGDHGDMTPEEMVEVHDGGVADFPAETEGQGGEPLEPEIDDDGTLVWELTAEHVEWEVEPGDVREGMGYNGMIPGPELRAEVGDDVRIELTNELDEPTALHMHHLAVPNEMDGVPGLTQDSILPGETFTYEFTVDNDGSHMYHSHFDSARQVPGGLLGAFVVEDEDPDAVDADHDVTMILNDGPLGYTINGKGFPATEPIEVEQGETVRVRYMNEGLEIHPMHLHGMRQEVIAYDGDLLEQTHTEDTVNVAPGERVDVLIEATEPGAWAFHCHVLSHAEGSDGMFGMVTAMIVE</sequence>
<keyword evidence="2" id="KW-0472">Membrane</keyword>
<dbReference type="OrthoDB" id="345021at2"/>
<dbReference type="KEGG" id="erz:ER308_12785"/>
<feature type="compositionally biased region" description="Acidic residues" evidence="1">
    <location>
        <begin position="51"/>
        <end position="67"/>
    </location>
</feature>
<dbReference type="AlphaFoldDB" id="A0A411YGM2"/>
<feature type="domain" description="Plastocyanin-like" evidence="3">
    <location>
        <begin position="384"/>
        <end position="475"/>
    </location>
</feature>
<protein>
    <recommendedName>
        <fullName evidence="8">Copper oxidase</fullName>
    </recommendedName>
</protein>